<organism evidence="1 2">
    <name type="scientific">Stenotrophomonas pavanii</name>
    <dbReference type="NCBI Taxonomy" id="487698"/>
    <lineage>
        <taxon>Bacteria</taxon>
        <taxon>Pseudomonadati</taxon>
        <taxon>Pseudomonadota</taxon>
        <taxon>Gammaproteobacteria</taxon>
        <taxon>Lysobacterales</taxon>
        <taxon>Lysobacteraceae</taxon>
        <taxon>Stenotrophomonas</taxon>
    </lineage>
</organism>
<proteinExistence type="predicted"/>
<dbReference type="Proteomes" id="UP000825066">
    <property type="component" value="Chromosome"/>
</dbReference>
<evidence type="ECO:0000313" key="1">
    <source>
        <dbReference type="EMBL" id="BCX45841.1"/>
    </source>
</evidence>
<evidence type="ECO:0000313" key="2">
    <source>
        <dbReference type="Proteomes" id="UP000825066"/>
    </source>
</evidence>
<name>A0ABN6GXC3_9GAMM</name>
<evidence type="ECO:0008006" key="3">
    <source>
        <dbReference type="Google" id="ProtNLM"/>
    </source>
</evidence>
<gene>
    <name evidence="1" type="ORF">STNY_R40650</name>
</gene>
<accession>A0ABN6GXC3</accession>
<sequence length="257" mass="28047">MAMKITSIPLDEAVSDGPIDAFSHALLGDSPTLDEVLEYLASRHAADPRYRYLCTLDDAGQCRYTSMHASDDARIALYEDEDPATPDDALAARGRLLAHVVAQLEHSSHRLEWGALAGTLMCNDADIEALVAANAAPDLIVDEVVCVQQVPVDRDDLLIAALPNGYFSADWSIFQNHALIRHLQKHYEYHLFGLGASWLGFQRDSAPSPAEADALVADLQRVYAAGTHDTWSQLAATLTSRTTLLLGYTEGFSEQLP</sequence>
<dbReference type="EMBL" id="AP024684">
    <property type="protein sequence ID" value="BCX45841.1"/>
    <property type="molecule type" value="Genomic_DNA"/>
</dbReference>
<reference evidence="1 2" key="1">
    <citation type="submission" date="2021-05" db="EMBL/GenBank/DDBJ databases">
        <title>Complete Genome Sequence of Stenotrophomonas pavanii strain Y.</title>
        <authorList>
            <person name="Dohra H."/>
            <person name="Mohad Din A.R.J."/>
            <person name="Suzuki K."/>
            <person name="Fatma A."/>
            <person name="Honjyo M."/>
            <person name="Nishimura T."/>
            <person name="Moriuch R."/>
            <person name="Masuda K."/>
            <person name="Minoura A."/>
            <person name="Tashiro Y."/>
            <person name="Futamata H."/>
        </authorList>
    </citation>
    <scope>NUCLEOTIDE SEQUENCE [LARGE SCALE GENOMIC DNA]</scope>
    <source>
        <strain evidence="2">Y</strain>
    </source>
</reference>
<protein>
    <recommendedName>
        <fullName evidence="3">DUF4253 domain-containing protein</fullName>
    </recommendedName>
</protein>
<keyword evidence="2" id="KW-1185">Reference proteome</keyword>